<dbReference type="InterPro" id="IPR000209">
    <property type="entry name" value="Peptidase_S8/S53_dom"/>
</dbReference>
<dbReference type="SUPFAM" id="SSF52743">
    <property type="entry name" value="Subtilisin-like"/>
    <property type="match status" value="1"/>
</dbReference>
<dbReference type="PROSITE" id="PS51257">
    <property type="entry name" value="PROKAR_LIPOPROTEIN"/>
    <property type="match status" value="1"/>
</dbReference>
<dbReference type="InterPro" id="IPR036852">
    <property type="entry name" value="Peptidase_S8/S53_dom_sf"/>
</dbReference>
<dbReference type="GO" id="GO:0006508">
    <property type="term" value="P:proteolysis"/>
    <property type="evidence" value="ECO:0007669"/>
    <property type="project" value="UniProtKB-KW"/>
</dbReference>
<evidence type="ECO:0000259" key="8">
    <source>
        <dbReference type="Pfam" id="PF00082"/>
    </source>
</evidence>
<keyword evidence="10" id="KW-1185">Reference proteome</keyword>
<feature type="active site" description="Charge relay system" evidence="5">
    <location>
        <position position="222"/>
    </location>
</feature>
<dbReference type="InterPro" id="IPR050131">
    <property type="entry name" value="Peptidase_S8_subtilisin-like"/>
</dbReference>
<dbReference type="PROSITE" id="PS00136">
    <property type="entry name" value="SUBTILASE_ASP"/>
    <property type="match status" value="1"/>
</dbReference>
<dbReference type="RefSeq" id="WP_282591141.1">
    <property type="nucleotide sequence ID" value="NZ_JAPAAF010000007.1"/>
</dbReference>
<reference evidence="9" key="1">
    <citation type="submission" date="2022-10" db="EMBL/GenBank/DDBJ databases">
        <title>Gaoshiqiia sediminis gen. nov., sp. nov., isolated from coastal sediment.</title>
        <authorList>
            <person name="Yu W.X."/>
            <person name="Mu D.S."/>
            <person name="Du J.Z."/>
            <person name="Liang Y.Q."/>
        </authorList>
    </citation>
    <scope>NUCLEOTIDE SEQUENCE</scope>
    <source>
        <strain evidence="9">A06</strain>
    </source>
</reference>
<keyword evidence="7" id="KW-0732">Signal</keyword>
<dbReference type="AlphaFoldDB" id="A0AA42C8B6"/>
<dbReference type="Pfam" id="PF00082">
    <property type="entry name" value="Peptidase_S8"/>
    <property type="match status" value="1"/>
</dbReference>
<dbReference type="PANTHER" id="PTHR43806">
    <property type="entry name" value="PEPTIDASE S8"/>
    <property type="match status" value="1"/>
</dbReference>
<name>A0AA42C8B6_9BACT</name>
<keyword evidence="2 5" id="KW-0645">Protease</keyword>
<evidence type="ECO:0000313" key="9">
    <source>
        <dbReference type="EMBL" id="MCW0482536.1"/>
    </source>
</evidence>
<evidence type="ECO:0000256" key="2">
    <source>
        <dbReference type="ARBA" id="ARBA00022670"/>
    </source>
</evidence>
<feature type="chain" id="PRO_5041283228" evidence="7">
    <location>
        <begin position="22"/>
        <end position="548"/>
    </location>
</feature>
<evidence type="ECO:0000256" key="7">
    <source>
        <dbReference type="SAM" id="SignalP"/>
    </source>
</evidence>
<evidence type="ECO:0000256" key="4">
    <source>
        <dbReference type="ARBA" id="ARBA00022825"/>
    </source>
</evidence>
<keyword evidence="4 5" id="KW-0720">Serine protease</keyword>
<dbReference type="InterPro" id="IPR023828">
    <property type="entry name" value="Peptidase_S8_Ser-AS"/>
</dbReference>
<dbReference type="Gene3D" id="3.40.50.200">
    <property type="entry name" value="Peptidase S8/S53 domain"/>
    <property type="match status" value="1"/>
</dbReference>
<dbReference type="PANTHER" id="PTHR43806:SF67">
    <property type="entry name" value="EGF-LIKE DOMAIN-CONTAINING PROTEIN"/>
    <property type="match status" value="1"/>
</dbReference>
<evidence type="ECO:0000256" key="3">
    <source>
        <dbReference type="ARBA" id="ARBA00022801"/>
    </source>
</evidence>
<evidence type="ECO:0000313" key="10">
    <source>
        <dbReference type="Proteomes" id="UP001163821"/>
    </source>
</evidence>
<dbReference type="Proteomes" id="UP001163821">
    <property type="component" value="Unassembled WGS sequence"/>
</dbReference>
<dbReference type="PROSITE" id="PS00138">
    <property type="entry name" value="SUBTILASE_SER"/>
    <property type="match status" value="1"/>
</dbReference>
<dbReference type="PIRSF" id="PIRSF037903">
    <property type="entry name" value="Subtilisin_rel_GFO_2223"/>
    <property type="match status" value="1"/>
</dbReference>
<feature type="signal peptide" evidence="7">
    <location>
        <begin position="1"/>
        <end position="21"/>
    </location>
</feature>
<comment type="similarity">
    <text evidence="1 5 6">Belongs to the peptidase S8 family.</text>
</comment>
<feature type="active site" description="Charge relay system" evidence="5">
    <location>
        <position position="400"/>
    </location>
</feature>
<dbReference type="PROSITE" id="PS51892">
    <property type="entry name" value="SUBTILASE"/>
    <property type="match status" value="1"/>
</dbReference>
<dbReference type="InterPro" id="IPR017317">
    <property type="entry name" value="Pept_S8_subtilisin_bacteroid-2"/>
</dbReference>
<dbReference type="PRINTS" id="PR00723">
    <property type="entry name" value="SUBTILISIN"/>
</dbReference>
<feature type="active site" description="Charge relay system" evidence="5">
    <location>
        <position position="182"/>
    </location>
</feature>
<dbReference type="EMBL" id="JAPAAF010000007">
    <property type="protein sequence ID" value="MCW0482536.1"/>
    <property type="molecule type" value="Genomic_DNA"/>
</dbReference>
<gene>
    <name evidence="9" type="ORF">N2K84_07330</name>
</gene>
<evidence type="ECO:0000256" key="6">
    <source>
        <dbReference type="RuleBase" id="RU003355"/>
    </source>
</evidence>
<accession>A0AA42C8B6</accession>
<keyword evidence="3 5" id="KW-0378">Hydrolase</keyword>
<dbReference type="InterPro" id="IPR023827">
    <property type="entry name" value="Peptidase_S8_Asp-AS"/>
</dbReference>
<feature type="domain" description="Peptidase S8/S53" evidence="8">
    <location>
        <begin position="174"/>
        <end position="446"/>
    </location>
</feature>
<dbReference type="InterPro" id="IPR015500">
    <property type="entry name" value="Peptidase_S8_subtilisin-rel"/>
</dbReference>
<comment type="caution">
    <text evidence="9">The sequence shown here is derived from an EMBL/GenBank/DDBJ whole genome shotgun (WGS) entry which is preliminary data.</text>
</comment>
<dbReference type="GO" id="GO:0004252">
    <property type="term" value="F:serine-type endopeptidase activity"/>
    <property type="evidence" value="ECO:0007669"/>
    <property type="project" value="UniProtKB-UniRule"/>
</dbReference>
<evidence type="ECO:0000256" key="5">
    <source>
        <dbReference type="PROSITE-ProRule" id="PRU01240"/>
    </source>
</evidence>
<organism evidence="9 10">
    <name type="scientific">Gaoshiqia sediminis</name>
    <dbReference type="NCBI Taxonomy" id="2986998"/>
    <lineage>
        <taxon>Bacteria</taxon>
        <taxon>Pseudomonadati</taxon>
        <taxon>Bacteroidota</taxon>
        <taxon>Bacteroidia</taxon>
        <taxon>Marinilabiliales</taxon>
        <taxon>Prolixibacteraceae</taxon>
        <taxon>Gaoshiqia</taxon>
    </lineage>
</organism>
<proteinExistence type="inferred from homology"/>
<evidence type="ECO:0000256" key="1">
    <source>
        <dbReference type="ARBA" id="ARBA00011073"/>
    </source>
</evidence>
<protein>
    <submittedName>
        <fullName evidence="9">S8 family serine peptidase</fullName>
    </submittedName>
</protein>
<sequence>MNRLRLILLVLLVVACDMLQAQVAARNYYWVAFTDKNDTPHSVSAPETYLSQRAIARRQRQQIRINETDLPVSLVYLAGLKKLGAEIIHSSKWLNGATIRATADLAGEISGLEFVRELQLTKPALTPKFAKNKFVFEHISDLTAGIDTSYYGPSVYQIGQLNGQFLHNQSIFGQGLHIAVLDAGFFRVDELPAFETLWDEGRVLGFRDFVSPGSNIFAEHQHGMNVLSIMAGNLPGVLIGSAPGASYYLFRTEDSASEYLIEEDNWVVAAEYADSLGVDVINSSLGYTEFDDAGMNHSYTDMNGETTRVTRAANLAVQKGMLVFTSAGNEADGPWRYLSAPADGDLVIGVGAVDRYGAWAPFSSLGPAADGSVKPNVAALGWGTVLQRNDGTVGLGSGTSFSSPVMAGMATCLWQSNPLATAQEIKLALEESASQYTRPDSLLGFGIPNLELADRLLKRKHGVEQLSWVAVPNPVQASVHLYKLDGPPEADVLVRIYRTNGSLVYEKVFPAASPIFIPNLSNLPGGLYVASLRYGSHSTHVKLMVAGQ</sequence>
<dbReference type="CDD" id="cd07493">
    <property type="entry name" value="Peptidases_S8_9"/>
    <property type="match status" value="1"/>
</dbReference>